<name>A0A2I0BA14_9ASPA</name>
<evidence type="ECO:0000256" key="2">
    <source>
        <dbReference type="ARBA" id="ARBA00022640"/>
    </source>
</evidence>
<evidence type="ECO:0000313" key="4">
    <source>
        <dbReference type="Proteomes" id="UP000236161"/>
    </source>
</evidence>
<reference evidence="3 4" key="1">
    <citation type="journal article" date="2017" name="Nature">
        <title>The Apostasia genome and the evolution of orchids.</title>
        <authorList>
            <person name="Zhang G.Q."/>
            <person name="Liu K.W."/>
            <person name="Li Z."/>
            <person name="Lohaus R."/>
            <person name="Hsiao Y.Y."/>
            <person name="Niu S.C."/>
            <person name="Wang J.Y."/>
            <person name="Lin Y.C."/>
            <person name="Xu Q."/>
            <person name="Chen L.J."/>
            <person name="Yoshida K."/>
            <person name="Fujiwara S."/>
            <person name="Wang Z.W."/>
            <person name="Zhang Y.Q."/>
            <person name="Mitsuda N."/>
            <person name="Wang M."/>
            <person name="Liu G.H."/>
            <person name="Pecoraro L."/>
            <person name="Huang H.X."/>
            <person name="Xiao X.J."/>
            <person name="Lin M."/>
            <person name="Wu X.Y."/>
            <person name="Wu W.L."/>
            <person name="Chen Y.Y."/>
            <person name="Chang S.B."/>
            <person name="Sakamoto S."/>
            <person name="Ohme-Takagi M."/>
            <person name="Yagi M."/>
            <person name="Zeng S.J."/>
            <person name="Shen C.Y."/>
            <person name="Yeh C.M."/>
            <person name="Luo Y.B."/>
            <person name="Tsai W.C."/>
            <person name="Van de Peer Y."/>
            <person name="Liu Z.J."/>
        </authorList>
    </citation>
    <scope>NUCLEOTIDE SEQUENCE [LARGE SCALE GENOMIC DNA]</scope>
    <source>
        <strain evidence="4">cv. Shenzhen</strain>
        <tissue evidence="3">Stem</tissue>
    </source>
</reference>
<sequence length="183" mass="20662">MLAGFDHLQATEGPSTVGCAYDGRQESLEQMAANRVVLVATVLDGFLSDAVLRCRHRAAATAVRQRRPAWWRRRFAPEVLRRLSYDVAEANADLSNLPTNGGRAKCMLVWPIEGKKKFETLCTCLFLIEQQLIKQVEYLIRSGWIPCLEFCKEGFVSRKYHASPGYYDGRILDDVEAADVLVH</sequence>
<dbReference type="STRING" id="1088818.A0A2I0BA14"/>
<dbReference type="SUPFAM" id="SSF55239">
    <property type="entry name" value="RuBisCO, small subunit"/>
    <property type="match status" value="1"/>
</dbReference>
<evidence type="ECO:0000313" key="3">
    <source>
        <dbReference type="EMBL" id="PKA64648.1"/>
    </source>
</evidence>
<accession>A0A2I0BA14</accession>
<evidence type="ECO:0000256" key="1">
    <source>
        <dbReference type="ARBA" id="ARBA00022528"/>
    </source>
</evidence>
<dbReference type="PRINTS" id="PR00152">
    <property type="entry name" value="RUBISCOSMALL"/>
</dbReference>
<proteinExistence type="predicted"/>
<dbReference type="EC" id="4.1.1.39" evidence="3"/>
<dbReference type="Proteomes" id="UP000236161">
    <property type="component" value="Unassembled WGS sequence"/>
</dbReference>
<dbReference type="EMBL" id="KZ451903">
    <property type="protein sequence ID" value="PKA64648.1"/>
    <property type="molecule type" value="Genomic_DNA"/>
</dbReference>
<dbReference type="OrthoDB" id="730667at2759"/>
<organism evidence="3 4">
    <name type="scientific">Apostasia shenzhenica</name>
    <dbReference type="NCBI Taxonomy" id="1088818"/>
    <lineage>
        <taxon>Eukaryota</taxon>
        <taxon>Viridiplantae</taxon>
        <taxon>Streptophyta</taxon>
        <taxon>Embryophyta</taxon>
        <taxon>Tracheophyta</taxon>
        <taxon>Spermatophyta</taxon>
        <taxon>Magnoliopsida</taxon>
        <taxon>Liliopsida</taxon>
        <taxon>Asparagales</taxon>
        <taxon>Orchidaceae</taxon>
        <taxon>Apostasioideae</taxon>
        <taxon>Apostasia</taxon>
    </lineage>
</organism>
<dbReference type="PANTHER" id="PTHR31262:SF10">
    <property type="entry name" value="RIBULOSE BISPHOSPHATE CARBOXYLASE SMALL SUBUNIT 1A, CHLOROPLASTIC-RELATED"/>
    <property type="match status" value="1"/>
</dbReference>
<protein>
    <submittedName>
        <fullName evidence="3">Ribulose bisphosphate carboxylase small chain, chloroplastic</fullName>
        <ecNumber evidence="3">4.1.1.39</ecNumber>
    </submittedName>
</protein>
<dbReference type="InterPro" id="IPR024681">
    <property type="entry name" value="RuBisCO_ssu"/>
</dbReference>
<keyword evidence="4" id="KW-1185">Reference proteome</keyword>
<dbReference type="PANTHER" id="PTHR31262">
    <property type="entry name" value="RIBULOSE BISPHOSPHATE CARBOXYLASE SMALL CHAIN 1, CHLOROPLASTIC"/>
    <property type="match status" value="1"/>
</dbReference>
<dbReference type="Gene3D" id="3.30.190.10">
    <property type="entry name" value="Ribulose bisphosphate carboxylase, small subunit"/>
    <property type="match status" value="1"/>
</dbReference>
<dbReference type="GO" id="GO:0016984">
    <property type="term" value="F:ribulose-bisphosphate carboxylase activity"/>
    <property type="evidence" value="ECO:0007669"/>
    <property type="project" value="UniProtKB-EC"/>
</dbReference>
<gene>
    <name evidence="3" type="primary">RBCS1</name>
    <name evidence="3" type="ORF">AXF42_Ash007395</name>
</gene>
<keyword evidence="3" id="KW-0456">Lyase</keyword>
<keyword evidence="2" id="KW-0934">Plastid</keyword>
<dbReference type="InterPro" id="IPR036385">
    <property type="entry name" value="RuBisCO_ssu_sf"/>
</dbReference>
<dbReference type="AlphaFoldDB" id="A0A2I0BA14"/>
<keyword evidence="1" id="KW-0150">Chloroplast</keyword>